<name>A0A7K7J9K4_LOXCU</name>
<dbReference type="Pfam" id="PF14796">
    <property type="entry name" value="AP3B1_C"/>
    <property type="match status" value="1"/>
</dbReference>
<keyword evidence="7" id="KW-0333">Golgi apparatus</keyword>
<feature type="non-terminal residue" evidence="13">
    <location>
        <position position="1070"/>
    </location>
</feature>
<evidence type="ECO:0000256" key="5">
    <source>
        <dbReference type="ARBA" id="ARBA00022553"/>
    </source>
</evidence>
<dbReference type="EMBL" id="VZSM01006590">
    <property type="protein sequence ID" value="NWZ02897.1"/>
    <property type="molecule type" value="Genomic_DNA"/>
</dbReference>
<keyword evidence="8" id="KW-0472">Membrane</keyword>
<feature type="domain" description="AP-3 complex subunit beta C-terminal" evidence="12">
    <location>
        <begin position="788"/>
        <end position="935"/>
    </location>
</feature>
<evidence type="ECO:0000256" key="4">
    <source>
        <dbReference type="ARBA" id="ARBA00022448"/>
    </source>
</evidence>
<proteinExistence type="inferred from homology"/>
<dbReference type="GO" id="GO:0030123">
    <property type="term" value="C:AP-3 adaptor complex"/>
    <property type="evidence" value="ECO:0007669"/>
    <property type="project" value="InterPro"/>
</dbReference>
<keyword evidence="9" id="KW-0968">Cytoplasmic vesicle</keyword>
<comment type="similarity">
    <text evidence="3">Belongs to the adaptor complexes large subunit family.</text>
</comment>
<feature type="region of interest" description="Disordered" evidence="11">
    <location>
        <begin position="1"/>
        <end position="33"/>
    </location>
</feature>
<feature type="compositionally biased region" description="Basic and acidic residues" evidence="11">
    <location>
        <begin position="664"/>
        <end position="675"/>
    </location>
</feature>
<dbReference type="InterPro" id="IPR026740">
    <property type="entry name" value="AP3_beta"/>
</dbReference>
<dbReference type="Pfam" id="PF24080">
    <property type="entry name" value="AP3B1_C_2"/>
    <property type="match status" value="1"/>
</dbReference>
<feature type="compositionally biased region" description="Basic residues" evidence="11">
    <location>
        <begin position="740"/>
        <end position="750"/>
    </location>
</feature>
<evidence type="ECO:0000259" key="12">
    <source>
        <dbReference type="SMART" id="SM01355"/>
    </source>
</evidence>
<dbReference type="InterPro" id="IPR026739">
    <property type="entry name" value="AP_beta"/>
</dbReference>
<evidence type="ECO:0000313" key="14">
    <source>
        <dbReference type="Proteomes" id="UP000564784"/>
    </source>
</evidence>
<dbReference type="InterPro" id="IPR002553">
    <property type="entry name" value="Clathrin/coatomer_adapt-like_N"/>
</dbReference>
<dbReference type="OrthoDB" id="302453at2759"/>
<feature type="compositionally biased region" description="Acidic residues" evidence="11">
    <location>
        <begin position="713"/>
        <end position="736"/>
    </location>
</feature>
<evidence type="ECO:0000256" key="8">
    <source>
        <dbReference type="ARBA" id="ARBA00023136"/>
    </source>
</evidence>
<dbReference type="SMART" id="SM01355">
    <property type="entry name" value="AP3B1_C"/>
    <property type="match status" value="1"/>
</dbReference>
<dbReference type="Proteomes" id="UP000564784">
    <property type="component" value="Unassembled WGS sequence"/>
</dbReference>
<dbReference type="InterPro" id="IPR056314">
    <property type="entry name" value="AP3B1/2_C"/>
</dbReference>
<dbReference type="Gene3D" id="1.25.10.10">
    <property type="entry name" value="Leucine-rich Repeat Variant"/>
    <property type="match status" value="1"/>
</dbReference>
<organism evidence="13 14">
    <name type="scientific">Loxia curvirostra</name>
    <name type="common">Red crossbill</name>
    <dbReference type="NCBI Taxonomy" id="64802"/>
    <lineage>
        <taxon>Eukaryota</taxon>
        <taxon>Metazoa</taxon>
        <taxon>Chordata</taxon>
        <taxon>Craniata</taxon>
        <taxon>Vertebrata</taxon>
        <taxon>Euteleostomi</taxon>
        <taxon>Archelosauria</taxon>
        <taxon>Archosauria</taxon>
        <taxon>Dinosauria</taxon>
        <taxon>Saurischia</taxon>
        <taxon>Theropoda</taxon>
        <taxon>Coelurosauria</taxon>
        <taxon>Aves</taxon>
        <taxon>Neognathae</taxon>
        <taxon>Neoaves</taxon>
        <taxon>Telluraves</taxon>
        <taxon>Australaves</taxon>
        <taxon>Passeriformes</taxon>
        <taxon>Passeroidea</taxon>
        <taxon>Fringillidae</taxon>
        <taxon>Carduelinae</taxon>
        <taxon>Loxia</taxon>
    </lineage>
</organism>
<evidence type="ECO:0000256" key="7">
    <source>
        <dbReference type="ARBA" id="ARBA00023034"/>
    </source>
</evidence>
<dbReference type="GO" id="GO:0016192">
    <property type="term" value="P:vesicle-mediated transport"/>
    <property type="evidence" value="ECO:0007669"/>
    <property type="project" value="InterPro"/>
</dbReference>
<dbReference type="PIRSF" id="PIRSF037096">
    <property type="entry name" value="AP3_complex_beta"/>
    <property type="match status" value="1"/>
</dbReference>
<dbReference type="GO" id="GO:0030665">
    <property type="term" value="C:clathrin-coated vesicle membrane"/>
    <property type="evidence" value="ECO:0007669"/>
    <property type="project" value="UniProtKB-SubCell"/>
</dbReference>
<protein>
    <submittedName>
        <fullName evidence="13">AP3B2 protein</fullName>
    </submittedName>
</protein>
<dbReference type="InterPro" id="IPR016024">
    <property type="entry name" value="ARM-type_fold"/>
</dbReference>
<dbReference type="InterPro" id="IPR011989">
    <property type="entry name" value="ARM-like"/>
</dbReference>
<dbReference type="Pfam" id="PF01602">
    <property type="entry name" value="Adaptin_N"/>
    <property type="match status" value="1"/>
</dbReference>
<feature type="compositionally biased region" description="Low complexity" evidence="11">
    <location>
        <begin position="698"/>
        <end position="712"/>
    </location>
</feature>
<keyword evidence="14" id="KW-1185">Reference proteome</keyword>
<dbReference type="PANTHER" id="PTHR11134">
    <property type="entry name" value="ADAPTOR COMPLEX SUBUNIT BETA FAMILY MEMBER"/>
    <property type="match status" value="1"/>
</dbReference>
<keyword evidence="4" id="KW-0813">Transport</keyword>
<comment type="caution">
    <text evidence="13">The sequence shown here is derived from an EMBL/GenBank/DDBJ whole genome shotgun (WGS) entry which is preliminary data.</text>
</comment>
<accession>A0A7K7J9K4</accession>
<keyword evidence="6" id="KW-0653">Protein transport</keyword>
<evidence type="ECO:0000256" key="6">
    <source>
        <dbReference type="ARBA" id="ARBA00022927"/>
    </source>
</evidence>
<sequence>MAASPAYGEEKGGSSSLGEPEYGHDPASGGIFSSDYKRHDDLKEMLDSNKDSLKLEAMKRIVAMIARGKNASDLFPAVVKNVACKNIEVKKLVYVYLVRYAEEQQDLALLSISTFQRGLKDPNQLIRASALRVLSSIRVPIIVPIMMLAIKEAASDMSPYVRKTAAHAIPKLYSLDSDQKDQLIEVIEKLLADKTTLVAGSVVMAFEEVCPERIDLIHKNYRKLCNLLIDVEEWGQVVIINMLTRYARTQFLSPNQNESLLEENTEKAFYGSEEEDAKDAKAEAASLAKRKPYVMDPDHRLLLRNTKPLLQSRNAAVVMAVAQLYFHLAPKAEVGVIAKALVRLLRSHSEVQYVVLQNVATMSIKRRGMFEPYLKSFYIRSTDPTQIKILKLEVLTNLANETNISTILREFQTYIRSMDKDFVAATIQAIGRCATNIGKVRDTCLNGLVQLLSNRDELVVAESVVVIKKLLQMQPAQHSEIIKHMAKLTDNIQVPMARASILWLIGEYCEHVPKIAPDVLRKMAKSFTNEEDIVKLQVINLAAKLYLTNSKQSKLLTQYVLNLAKYDQNYDIRDRARFIRQLIVPTEKSGALNKYAKKLFLAQKPAPILESSFKDRDHFQLGSLSHLLNAKAVGYQELPDWPDEAPDPSVRNVEVPEWTKCTSREKRKEKVEKPFYSDSEGESGPTESADSEPESGSEENGSSSSSGSSSSGTEEEDEEEEEEDSGEHPSEEEEEEGAKKSKKKAPQGRKGRAETSSEASTSESSSSGSDSGSEAETKQRKAPPSSKASSKEISLLDLDDFTPPPPQPIPSTSIISTSLVTDLEGLTLTDTSLTPTLLSPAFSAVKTYELLHRMAGEGLAVEYCFSRRPFPSDPHMVAVQIQISNNTDTEVKNLRVNEPKPLSGMRIQEFPEIEHLAPGETATAVMGIDFCDSTQAANFQLCTHTRQFYVSIQPPVGELMAPVFMSENEFKKEQGKLMGMSEITEKLTLPEKCRSDHTIVQQVTSAANVGRVPCGASNEYRFAAKTVTSGSLVLITLELREGSSAQLTINSEKMVIGTMLVKDIIQALTQ</sequence>
<dbReference type="InterPro" id="IPR029390">
    <property type="entry name" value="AP3B_C"/>
</dbReference>
<evidence type="ECO:0000256" key="11">
    <source>
        <dbReference type="SAM" id="MobiDB-lite"/>
    </source>
</evidence>
<keyword evidence="5" id="KW-0597">Phosphoprotein</keyword>
<evidence type="ECO:0000256" key="3">
    <source>
        <dbReference type="ARBA" id="ARBA00006613"/>
    </source>
</evidence>
<dbReference type="SUPFAM" id="SSF48371">
    <property type="entry name" value="ARM repeat"/>
    <property type="match status" value="1"/>
</dbReference>
<reference evidence="13 14" key="1">
    <citation type="submission" date="2019-09" db="EMBL/GenBank/DDBJ databases">
        <title>Bird 10,000 Genomes (B10K) Project - Family phase.</title>
        <authorList>
            <person name="Zhang G."/>
        </authorList>
    </citation>
    <scope>NUCLEOTIDE SEQUENCE [LARGE SCALE GENOMIC DNA]</scope>
    <source>
        <strain evidence="13">OUT-0011</strain>
        <tissue evidence="13">Muscle</tissue>
    </source>
</reference>
<feature type="non-terminal residue" evidence="13">
    <location>
        <position position="1"/>
    </location>
</feature>
<dbReference type="GO" id="GO:0005794">
    <property type="term" value="C:Golgi apparatus"/>
    <property type="evidence" value="ECO:0007669"/>
    <property type="project" value="UniProtKB-SubCell"/>
</dbReference>
<evidence type="ECO:0000256" key="1">
    <source>
        <dbReference type="ARBA" id="ARBA00004145"/>
    </source>
</evidence>
<dbReference type="AlphaFoldDB" id="A0A7K7J9K4"/>
<evidence type="ECO:0000256" key="2">
    <source>
        <dbReference type="ARBA" id="ARBA00004555"/>
    </source>
</evidence>
<feature type="compositionally biased region" description="Low complexity" evidence="11">
    <location>
        <begin position="754"/>
        <end position="774"/>
    </location>
</feature>
<comment type="function">
    <text evidence="10">Subunit of non-clathrin- and clathrin-associated adaptor protein complex 3 (AP-3) that plays a role in protein sorting in the late-Golgi/trans-Golgi network (TGN) and/or endosomes. The AP complexes mediate both the recruitment of clathrin to membranes and the recognition of sorting signals within the cytosolic tails of transmembrane cargo molecules. AP-3 appears to be involved in the sorting of a subset of transmembrane proteins targeted to lysosomes and lysosome-related organelles. In concert with the BLOC-1 complex, AP-3 is required to target cargos into vesicles assembled at cell bodies for delivery into neurites and nerve terminals.</text>
</comment>
<evidence type="ECO:0000256" key="10">
    <source>
        <dbReference type="ARBA" id="ARBA00023570"/>
    </source>
</evidence>
<evidence type="ECO:0000256" key="9">
    <source>
        <dbReference type="ARBA" id="ARBA00023329"/>
    </source>
</evidence>
<comment type="subcellular location">
    <subcellularLocation>
        <location evidence="1">Cytoplasmic vesicle</location>
        <location evidence="1">Clathrin-coated vesicle membrane</location>
        <topology evidence="1">Peripheral membrane protein</topology>
        <orientation evidence="1">Cytoplasmic side</orientation>
    </subcellularLocation>
    <subcellularLocation>
        <location evidence="2">Golgi apparatus</location>
    </subcellularLocation>
</comment>
<dbReference type="GO" id="GO:0006886">
    <property type="term" value="P:intracellular protein transport"/>
    <property type="evidence" value="ECO:0007669"/>
    <property type="project" value="InterPro"/>
</dbReference>
<gene>
    <name evidence="13" type="primary">Ap3b2</name>
    <name evidence="13" type="ORF">LOXCUR_R00201</name>
</gene>
<feature type="region of interest" description="Disordered" evidence="11">
    <location>
        <begin position="664"/>
        <end position="792"/>
    </location>
</feature>
<evidence type="ECO:0000313" key="13">
    <source>
        <dbReference type="EMBL" id="NWZ02897.1"/>
    </source>
</evidence>